<name>A0ABW6ZVK7_9HYPH</name>
<keyword evidence="2" id="KW-1185">Reference proteome</keyword>
<evidence type="ECO:0000313" key="1">
    <source>
        <dbReference type="EMBL" id="MFG1372764.1"/>
    </source>
</evidence>
<evidence type="ECO:0000313" key="2">
    <source>
        <dbReference type="Proteomes" id="UP001604002"/>
    </source>
</evidence>
<accession>A0ABW6ZVK7</accession>
<comment type="caution">
    <text evidence="1">The sequence shown here is derived from an EMBL/GenBank/DDBJ whole genome shotgun (WGS) entry which is preliminary data.</text>
</comment>
<protein>
    <submittedName>
        <fullName evidence="1">Uncharacterized protein</fullName>
    </submittedName>
</protein>
<gene>
    <name evidence="1" type="ORF">V5F32_11365</name>
</gene>
<dbReference type="RefSeq" id="WP_393992625.1">
    <property type="nucleotide sequence ID" value="NZ_JBAFVH010000006.1"/>
</dbReference>
<sequence>MGERAVTQRALFYAFSLERHVPAGCLVRALDRLVDLAGIPAFLARFPKVQLQIIAADRPET</sequence>
<dbReference type="EMBL" id="JBAFVH010000006">
    <property type="protein sequence ID" value="MFG1372764.1"/>
    <property type="molecule type" value="Genomic_DNA"/>
</dbReference>
<proteinExistence type="predicted"/>
<dbReference type="Proteomes" id="UP001604002">
    <property type="component" value="Unassembled WGS sequence"/>
</dbReference>
<reference evidence="1 2" key="1">
    <citation type="submission" date="2024-02" db="EMBL/GenBank/DDBJ databases">
        <title>Expansion and revision of Xanthobacter and proposal of Roseixanthobacter gen. nov.</title>
        <authorList>
            <person name="Soltysiak M.P.M."/>
            <person name="Jalihal A."/>
            <person name="Ory A."/>
            <person name="Chrisophersen C."/>
            <person name="Lee A.D."/>
            <person name="Boulton J."/>
            <person name="Springer M."/>
        </authorList>
    </citation>
    <scope>NUCLEOTIDE SEQUENCE [LARGE SCALE GENOMIC DNA]</scope>
    <source>
        <strain evidence="1 2">23A</strain>
    </source>
</reference>
<organism evidence="1 2">
    <name type="scientific">Xanthobacter oligotrophicus</name>
    <dbReference type="NCBI Taxonomy" id="2607286"/>
    <lineage>
        <taxon>Bacteria</taxon>
        <taxon>Pseudomonadati</taxon>
        <taxon>Pseudomonadota</taxon>
        <taxon>Alphaproteobacteria</taxon>
        <taxon>Hyphomicrobiales</taxon>
        <taxon>Xanthobacteraceae</taxon>
        <taxon>Xanthobacter</taxon>
    </lineage>
</organism>